<dbReference type="InterPro" id="IPR032809">
    <property type="entry name" value="Put_HupE_UreJ"/>
</dbReference>
<keyword evidence="3" id="KW-0732">Signal</keyword>
<dbReference type="Pfam" id="PF13795">
    <property type="entry name" value="HupE_UreJ_2"/>
    <property type="match status" value="1"/>
</dbReference>
<accession>A0ABV3TUK3</accession>
<protein>
    <submittedName>
        <fullName evidence="4">HupE/UreJ family protein</fullName>
    </submittedName>
</protein>
<feature type="signal peptide" evidence="3">
    <location>
        <begin position="1"/>
        <end position="29"/>
    </location>
</feature>
<feature type="chain" id="PRO_5046908408" evidence="3">
    <location>
        <begin position="30"/>
        <end position="291"/>
    </location>
</feature>
<keyword evidence="2" id="KW-1133">Transmembrane helix</keyword>
<proteinExistence type="predicted"/>
<feature type="compositionally biased region" description="Basic and acidic residues" evidence="1">
    <location>
        <begin position="278"/>
        <end position="291"/>
    </location>
</feature>
<sequence>MKKTMFTVRFYAFIAALATMMFTSVNVLAHGMSEADKQRAIEAGLPDYILLGAGHMLTGYDHLLFLFGVIFFLSRFADIIKFITAFTVGHSITLVFATLYSVQANYFLIDAVIALTVCYKGFENLDGFKRYLGVVSPNLMWMVFGFGLIHGFGLSTRLQQLPMGDGSIVMKILAFNVGVEVGQIAALTVMLALLVGWRKTASFKRFSVMANTLLVILGGLLFLHQLHSYQHTVLAENFPINTDDHSHIHEDMAAEAKSNILDRYPRRIITPQPSPQEEGPHEHGDGAYHSH</sequence>
<feature type="transmembrane region" description="Helical" evidence="2">
    <location>
        <begin position="48"/>
        <end position="72"/>
    </location>
</feature>
<evidence type="ECO:0000256" key="2">
    <source>
        <dbReference type="SAM" id="Phobius"/>
    </source>
</evidence>
<keyword evidence="5" id="KW-1185">Reference proteome</keyword>
<evidence type="ECO:0000313" key="4">
    <source>
        <dbReference type="EMBL" id="MEX1665272.1"/>
    </source>
</evidence>
<evidence type="ECO:0000256" key="3">
    <source>
        <dbReference type="SAM" id="SignalP"/>
    </source>
</evidence>
<feature type="transmembrane region" description="Helical" evidence="2">
    <location>
        <begin position="172"/>
        <end position="194"/>
    </location>
</feature>
<gene>
    <name evidence="4" type="ORF">AB4875_07210</name>
</gene>
<evidence type="ECO:0000256" key="1">
    <source>
        <dbReference type="SAM" id="MobiDB-lite"/>
    </source>
</evidence>
<comment type="caution">
    <text evidence="4">The sequence shown here is derived from an EMBL/GenBank/DDBJ whole genome shotgun (WGS) entry which is preliminary data.</text>
</comment>
<keyword evidence="2" id="KW-0812">Transmembrane</keyword>
<keyword evidence="2" id="KW-0472">Membrane</keyword>
<reference evidence="4 5" key="1">
    <citation type="journal article" date="2011" name="Int. J. Syst. Evol. Microbiol.">
        <title>Zhongshania antarctica gen. nov., sp. nov. and Zhongshania guokunii sp. nov., gammaproteobacteria respectively isolated from coastal attached (fast) ice and surface seawater of the Antarctic.</title>
        <authorList>
            <person name="Li H.J."/>
            <person name="Zhang X.Y."/>
            <person name="Chen C.X."/>
            <person name="Zhang Y.J."/>
            <person name="Gao Z.M."/>
            <person name="Yu Y."/>
            <person name="Chen X.L."/>
            <person name="Chen B."/>
            <person name="Zhang Y.Z."/>
        </authorList>
    </citation>
    <scope>NUCLEOTIDE SEQUENCE [LARGE SCALE GENOMIC DNA]</scope>
    <source>
        <strain evidence="4 5">R06B22</strain>
    </source>
</reference>
<dbReference type="RefSeq" id="WP_368375378.1">
    <property type="nucleotide sequence ID" value="NZ_JBFRYB010000001.1"/>
</dbReference>
<feature type="transmembrane region" description="Helical" evidence="2">
    <location>
        <begin position="131"/>
        <end position="152"/>
    </location>
</feature>
<organism evidence="4 5">
    <name type="scientific">Zhongshania arctica</name>
    <dbReference type="NCBI Taxonomy" id="3238302"/>
    <lineage>
        <taxon>Bacteria</taxon>
        <taxon>Pseudomonadati</taxon>
        <taxon>Pseudomonadota</taxon>
        <taxon>Gammaproteobacteria</taxon>
        <taxon>Cellvibrionales</taxon>
        <taxon>Spongiibacteraceae</taxon>
        <taxon>Zhongshania</taxon>
    </lineage>
</organism>
<evidence type="ECO:0000313" key="5">
    <source>
        <dbReference type="Proteomes" id="UP001557484"/>
    </source>
</evidence>
<dbReference type="EMBL" id="JBFRYB010000001">
    <property type="protein sequence ID" value="MEX1665272.1"/>
    <property type="molecule type" value="Genomic_DNA"/>
</dbReference>
<feature type="region of interest" description="Disordered" evidence="1">
    <location>
        <begin position="269"/>
        <end position="291"/>
    </location>
</feature>
<dbReference type="Proteomes" id="UP001557484">
    <property type="component" value="Unassembled WGS sequence"/>
</dbReference>
<name>A0ABV3TUK3_9GAMM</name>
<feature type="transmembrane region" description="Helical" evidence="2">
    <location>
        <begin position="206"/>
        <end position="224"/>
    </location>
</feature>